<evidence type="ECO:0000313" key="2">
    <source>
        <dbReference type="Proteomes" id="UP001432322"/>
    </source>
</evidence>
<comment type="caution">
    <text evidence="1">The sequence shown here is derived from an EMBL/GenBank/DDBJ whole genome shotgun (WGS) entry which is preliminary data.</text>
</comment>
<sequence length="72" mass="8069">RHSLLKARGMTALRRWCSTDTSVPEDEYNWSMQSGEFTGISGLPLFQHRERIVDSLVENDVTVVMAPTGCGK</sequence>
<dbReference type="Gene3D" id="3.40.50.300">
    <property type="entry name" value="P-loop containing nucleotide triphosphate hydrolases"/>
    <property type="match status" value="1"/>
</dbReference>
<feature type="non-terminal residue" evidence="1">
    <location>
        <position position="1"/>
    </location>
</feature>
<protein>
    <submittedName>
        <fullName evidence="1">Uncharacterized protein</fullName>
    </submittedName>
</protein>
<dbReference type="EMBL" id="BTSY01000005">
    <property type="protein sequence ID" value="GMT30416.1"/>
    <property type="molecule type" value="Genomic_DNA"/>
</dbReference>
<proteinExistence type="predicted"/>
<name>A0AAV5WER6_9BILA</name>
<gene>
    <name evidence="1" type="ORF">PFISCL1PPCAC_21713</name>
</gene>
<feature type="non-terminal residue" evidence="1">
    <location>
        <position position="72"/>
    </location>
</feature>
<keyword evidence="2" id="KW-1185">Reference proteome</keyword>
<dbReference type="AlphaFoldDB" id="A0AAV5WER6"/>
<dbReference type="InterPro" id="IPR027417">
    <property type="entry name" value="P-loop_NTPase"/>
</dbReference>
<accession>A0AAV5WER6</accession>
<organism evidence="1 2">
    <name type="scientific">Pristionchus fissidentatus</name>
    <dbReference type="NCBI Taxonomy" id="1538716"/>
    <lineage>
        <taxon>Eukaryota</taxon>
        <taxon>Metazoa</taxon>
        <taxon>Ecdysozoa</taxon>
        <taxon>Nematoda</taxon>
        <taxon>Chromadorea</taxon>
        <taxon>Rhabditida</taxon>
        <taxon>Rhabditina</taxon>
        <taxon>Diplogasteromorpha</taxon>
        <taxon>Diplogasteroidea</taxon>
        <taxon>Neodiplogasteridae</taxon>
        <taxon>Pristionchus</taxon>
    </lineage>
</organism>
<dbReference type="Proteomes" id="UP001432322">
    <property type="component" value="Unassembled WGS sequence"/>
</dbReference>
<reference evidence="1" key="1">
    <citation type="submission" date="2023-10" db="EMBL/GenBank/DDBJ databases">
        <title>Genome assembly of Pristionchus species.</title>
        <authorList>
            <person name="Yoshida K."/>
            <person name="Sommer R.J."/>
        </authorList>
    </citation>
    <scope>NUCLEOTIDE SEQUENCE</scope>
    <source>
        <strain evidence="1">RS5133</strain>
    </source>
</reference>
<evidence type="ECO:0000313" key="1">
    <source>
        <dbReference type="EMBL" id="GMT30416.1"/>
    </source>
</evidence>